<proteinExistence type="predicted"/>
<feature type="chain" id="PRO_5046504438" evidence="2">
    <location>
        <begin position="21"/>
        <end position="84"/>
    </location>
</feature>
<evidence type="ECO:0000256" key="1">
    <source>
        <dbReference type="SAM" id="MobiDB-lite"/>
    </source>
</evidence>
<feature type="signal peptide" evidence="2">
    <location>
        <begin position="1"/>
        <end position="20"/>
    </location>
</feature>
<sequence>MTRLLLTTMAAMLAASAALAGPGGCGGRSHDATADAGTTAGPTPAAPEIAAAEETGTTPSIDMLALLNGALPSEALDGPVSSLR</sequence>
<dbReference type="Proteomes" id="UP000576152">
    <property type="component" value="Unassembled WGS sequence"/>
</dbReference>
<comment type="caution">
    <text evidence="3">The sequence shown here is derived from an EMBL/GenBank/DDBJ whole genome shotgun (WGS) entry which is preliminary data.</text>
</comment>
<evidence type="ECO:0000256" key="2">
    <source>
        <dbReference type="SAM" id="SignalP"/>
    </source>
</evidence>
<gene>
    <name evidence="3" type="ORF">FHS00_002274</name>
</gene>
<evidence type="ECO:0000313" key="3">
    <source>
        <dbReference type="EMBL" id="MBB3712679.1"/>
    </source>
</evidence>
<organism evidence="3 4">
    <name type="scientific">Limimaricola variabilis</name>
    <dbReference type="NCBI Taxonomy" id="1492771"/>
    <lineage>
        <taxon>Bacteria</taxon>
        <taxon>Pseudomonadati</taxon>
        <taxon>Pseudomonadota</taxon>
        <taxon>Alphaproteobacteria</taxon>
        <taxon>Rhodobacterales</taxon>
        <taxon>Paracoccaceae</taxon>
        <taxon>Limimaricola</taxon>
    </lineage>
</organism>
<dbReference type="EMBL" id="JACIBX010000008">
    <property type="protein sequence ID" value="MBB3712679.1"/>
    <property type="molecule type" value="Genomic_DNA"/>
</dbReference>
<dbReference type="RefSeq" id="WP_183473363.1">
    <property type="nucleotide sequence ID" value="NZ_JACIBX010000008.1"/>
</dbReference>
<feature type="region of interest" description="Disordered" evidence="1">
    <location>
        <begin position="21"/>
        <end position="45"/>
    </location>
</feature>
<feature type="compositionally biased region" description="Low complexity" evidence="1">
    <location>
        <begin position="34"/>
        <end position="45"/>
    </location>
</feature>
<keyword evidence="2" id="KW-0732">Signal</keyword>
<accession>A0ABR6HQN2</accession>
<evidence type="ECO:0000313" key="4">
    <source>
        <dbReference type="Proteomes" id="UP000576152"/>
    </source>
</evidence>
<protein>
    <submittedName>
        <fullName evidence="3">Uncharacterized protein</fullName>
    </submittedName>
</protein>
<reference evidence="3 4" key="1">
    <citation type="submission" date="2020-08" db="EMBL/GenBank/DDBJ databases">
        <title>Genomic Encyclopedia of Type Strains, Phase III (KMG-III): the genomes of soil and plant-associated and newly described type strains.</title>
        <authorList>
            <person name="Whitman W."/>
        </authorList>
    </citation>
    <scope>NUCLEOTIDE SEQUENCE [LARGE SCALE GENOMIC DNA]</scope>
    <source>
        <strain evidence="3 4">CECT 8572</strain>
    </source>
</reference>
<keyword evidence="4" id="KW-1185">Reference proteome</keyword>
<name>A0ABR6HQN2_9RHOB</name>